<keyword evidence="2" id="KW-1185">Reference proteome</keyword>
<dbReference type="PANTHER" id="PTHR38926:SF5">
    <property type="entry name" value="F-BOX AND LEUCINE-RICH REPEAT PROTEIN 6"/>
    <property type="match status" value="1"/>
</dbReference>
<dbReference type="OrthoDB" id="2777543at2759"/>
<evidence type="ECO:0000313" key="1">
    <source>
        <dbReference type="EMBL" id="EMD38281.1"/>
    </source>
</evidence>
<reference evidence="1 2" key="1">
    <citation type="journal article" date="2012" name="Proc. Natl. Acad. Sci. U.S.A.">
        <title>Comparative genomics of Ceriporiopsis subvermispora and Phanerochaete chrysosporium provide insight into selective ligninolysis.</title>
        <authorList>
            <person name="Fernandez-Fueyo E."/>
            <person name="Ruiz-Duenas F.J."/>
            <person name="Ferreira P."/>
            <person name="Floudas D."/>
            <person name="Hibbett D.S."/>
            <person name="Canessa P."/>
            <person name="Larrondo L.F."/>
            <person name="James T.Y."/>
            <person name="Seelenfreund D."/>
            <person name="Lobos S."/>
            <person name="Polanco R."/>
            <person name="Tello M."/>
            <person name="Honda Y."/>
            <person name="Watanabe T."/>
            <person name="Watanabe T."/>
            <person name="Ryu J.S."/>
            <person name="Kubicek C.P."/>
            <person name="Schmoll M."/>
            <person name="Gaskell J."/>
            <person name="Hammel K.E."/>
            <person name="St John F.J."/>
            <person name="Vanden Wymelenberg A."/>
            <person name="Sabat G."/>
            <person name="Splinter BonDurant S."/>
            <person name="Syed K."/>
            <person name="Yadav J.S."/>
            <person name="Doddapaneni H."/>
            <person name="Subramanian V."/>
            <person name="Lavin J.L."/>
            <person name="Oguiza J.A."/>
            <person name="Perez G."/>
            <person name="Pisabarro A.G."/>
            <person name="Ramirez L."/>
            <person name="Santoyo F."/>
            <person name="Master E."/>
            <person name="Coutinho P.M."/>
            <person name="Henrissat B."/>
            <person name="Lombard V."/>
            <person name="Magnuson J.K."/>
            <person name="Kuees U."/>
            <person name="Hori C."/>
            <person name="Igarashi K."/>
            <person name="Samejima M."/>
            <person name="Held B.W."/>
            <person name="Barry K.W."/>
            <person name="LaButti K.M."/>
            <person name="Lapidus A."/>
            <person name="Lindquist E.A."/>
            <person name="Lucas S.M."/>
            <person name="Riley R."/>
            <person name="Salamov A.A."/>
            <person name="Hoffmeister D."/>
            <person name="Schwenk D."/>
            <person name="Hadar Y."/>
            <person name="Yarden O."/>
            <person name="de Vries R.P."/>
            <person name="Wiebenga A."/>
            <person name="Stenlid J."/>
            <person name="Eastwood D."/>
            <person name="Grigoriev I.V."/>
            <person name="Berka R.M."/>
            <person name="Blanchette R.A."/>
            <person name="Kersten P."/>
            <person name="Martinez A.T."/>
            <person name="Vicuna R."/>
            <person name="Cullen D."/>
        </authorList>
    </citation>
    <scope>NUCLEOTIDE SEQUENCE [LARGE SCALE GENOMIC DNA]</scope>
    <source>
        <strain evidence="1 2">B</strain>
    </source>
</reference>
<dbReference type="InterPro" id="IPR032675">
    <property type="entry name" value="LRR_dom_sf"/>
</dbReference>
<dbReference type="STRING" id="914234.M2RHI8"/>
<dbReference type="Gene3D" id="1.20.1280.50">
    <property type="match status" value="1"/>
</dbReference>
<dbReference type="EMBL" id="KB445795">
    <property type="protein sequence ID" value="EMD38281.1"/>
    <property type="molecule type" value="Genomic_DNA"/>
</dbReference>
<sequence>MASQCPPLTLARFLEPSTWALPELLSPHTEEGRSLAGKLGDFDSSLALLHRYRNAMLPIHRLSIDVLHLIFQYLVEEYDSPLNVDFGSNTWNHVAHVSHYWRGVALSSPTLWTQISTRYPQSALACLKRSCDAPITFVIHRRIGTSDELPSEVLSAVLSHVGRLCRVYIPCIMLHNSAGEICEEIAPLLRQPAPMLHTLYVYKISSHEGFQTLPTLFQAATPCLRTLVVCFMRPTLESLAYTQLRKLFIRGRKRDRLMLDTSHLLKILQKCPQLEVLKLFKAGLQASGEDLPRIQLPNLRLVDLARTSASVLVDFVGHIESPKCAMCLSVSPEKCVNTNSYLFGVPNDLEHQHAFRDIKVLHVEFKSDYNSVRLTGATQHAPFEIYASSGEGLDDIPASATHLLRSIAKTFDLASLEEFSIAEGAYSHAFGGLTRSTWVEVLERMPMLQTLHIRSCQDAAFSRGILSALSTPTGVTSRLLCPKLEVLSIADDKHWSSLQCYTLAEERLKRGSPMKRLSLRLPTYEHFEDVEDTDLPVLRKVIESVELDPPNIESPVFPTIAW</sequence>
<dbReference type="HOGENOM" id="CLU_483997_0_0_1"/>
<proteinExistence type="predicted"/>
<protein>
    <submittedName>
        <fullName evidence="1">Uncharacterized protein</fullName>
    </submittedName>
</protein>
<dbReference type="Gene3D" id="3.80.10.10">
    <property type="entry name" value="Ribonuclease Inhibitor"/>
    <property type="match status" value="1"/>
</dbReference>
<organism evidence="1 2">
    <name type="scientific">Ceriporiopsis subvermispora (strain B)</name>
    <name type="common">White-rot fungus</name>
    <name type="synonym">Gelatoporia subvermispora</name>
    <dbReference type="NCBI Taxonomy" id="914234"/>
    <lineage>
        <taxon>Eukaryota</taxon>
        <taxon>Fungi</taxon>
        <taxon>Dikarya</taxon>
        <taxon>Basidiomycota</taxon>
        <taxon>Agaricomycotina</taxon>
        <taxon>Agaricomycetes</taxon>
        <taxon>Polyporales</taxon>
        <taxon>Gelatoporiaceae</taxon>
        <taxon>Gelatoporia</taxon>
    </lineage>
</organism>
<accession>M2RHI8</accession>
<evidence type="ECO:0000313" key="2">
    <source>
        <dbReference type="Proteomes" id="UP000016930"/>
    </source>
</evidence>
<gene>
    <name evidence="1" type="ORF">CERSUDRAFT_64544</name>
</gene>
<dbReference type="AlphaFoldDB" id="M2RHI8"/>
<dbReference type="PANTHER" id="PTHR38926">
    <property type="entry name" value="F-BOX DOMAIN CONTAINING PROTEIN, EXPRESSED"/>
    <property type="match status" value="1"/>
</dbReference>
<name>M2RHI8_CERS8</name>
<dbReference type="SUPFAM" id="SSF52047">
    <property type="entry name" value="RNI-like"/>
    <property type="match status" value="1"/>
</dbReference>
<dbReference type="Proteomes" id="UP000016930">
    <property type="component" value="Unassembled WGS sequence"/>
</dbReference>